<evidence type="ECO:0000313" key="2">
    <source>
        <dbReference type="EMBL" id="KZV32735.1"/>
    </source>
</evidence>
<feature type="region of interest" description="Disordered" evidence="1">
    <location>
        <begin position="62"/>
        <end position="83"/>
    </location>
</feature>
<sequence length="547" mass="61577">MGKDITIRRPSLPTNSTSNDWKTTPIIVFRQNQSLTTVANNLSKLDNQTLLRNTRAGKPVDRTLKSLTGKPSTGPQNGVAPTYPNDVAYYQQLGIQSQDKTTHNASLVWSHTKPLPKEIKVSEPVYQIAISRMKAKILVVPDDKFLSLEDLTRTCRTRRAFPPAAMSRESLTEVRWSQDKGKKALVEKVKGNPVKEMMNLIFADLEFYVQVRDSVFAKVSRLKRDPWINDKAWRTSLEDNTVKLFLRTETECLQEAFTWRLLRMQNLENYSLETVKCKAQKLCPWRCLCTCRHVVTPRNPDYIEMDHQTPNSKMTVLPLNSVKSRTCVTLNGSGIQLAVGPQPLWLRNHNSGPAQRIMVKRLATSPHYPLGITDSACKNQSVVVSVQYGPFNPYIPIKSTTIGKSRVARDPIAMHTSWRSNSDIASVTSIGYPRMSASGESSTTMHRLLHASGSHPIPTPDDPKTNQYNQDLGLIHSTNGNHLESPKEGSSIDHQVTIYLHAQNITMFPANETWYFASHILVSNSGGLILILTAQSTRNMFRIHSDY</sequence>
<keyword evidence="2" id="KW-0645">Protease</keyword>
<dbReference type="Proteomes" id="UP000250235">
    <property type="component" value="Unassembled WGS sequence"/>
</dbReference>
<keyword evidence="3" id="KW-1185">Reference proteome</keyword>
<reference evidence="2 3" key="1">
    <citation type="journal article" date="2015" name="Proc. Natl. Acad. Sci. U.S.A.">
        <title>The resurrection genome of Boea hygrometrica: A blueprint for survival of dehydration.</title>
        <authorList>
            <person name="Xiao L."/>
            <person name="Yang G."/>
            <person name="Zhang L."/>
            <person name="Yang X."/>
            <person name="Zhao S."/>
            <person name="Ji Z."/>
            <person name="Zhou Q."/>
            <person name="Hu M."/>
            <person name="Wang Y."/>
            <person name="Chen M."/>
            <person name="Xu Y."/>
            <person name="Jin H."/>
            <person name="Xiao X."/>
            <person name="Hu G."/>
            <person name="Bao F."/>
            <person name="Hu Y."/>
            <person name="Wan P."/>
            <person name="Li L."/>
            <person name="Deng X."/>
            <person name="Kuang T."/>
            <person name="Xiang C."/>
            <person name="Zhu J.K."/>
            <person name="Oliver M.J."/>
            <person name="He Y."/>
        </authorList>
    </citation>
    <scope>NUCLEOTIDE SEQUENCE [LARGE SCALE GENOMIC DNA]</scope>
    <source>
        <strain evidence="3">cv. XS01</strain>
    </source>
</reference>
<keyword evidence="2" id="KW-0378">Hydrolase</keyword>
<gene>
    <name evidence="2" type="ORF">F511_15799</name>
</gene>
<keyword evidence="2" id="KW-0121">Carboxypeptidase</keyword>
<name>A0A2Z7BF48_9LAMI</name>
<accession>A0A2Z7BF48</accession>
<organism evidence="2 3">
    <name type="scientific">Dorcoceras hygrometricum</name>
    <dbReference type="NCBI Taxonomy" id="472368"/>
    <lineage>
        <taxon>Eukaryota</taxon>
        <taxon>Viridiplantae</taxon>
        <taxon>Streptophyta</taxon>
        <taxon>Embryophyta</taxon>
        <taxon>Tracheophyta</taxon>
        <taxon>Spermatophyta</taxon>
        <taxon>Magnoliopsida</taxon>
        <taxon>eudicotyledons</taxon>
        <taxon>Gunneridae</taxon>
        <taxon>Pentapetalae</taxon>
        <taxon>asterids</taxon>
        <taxon>lamiids</taxon>
        <taxon>Lamiales</taxon>
        <taxon>Gesneriaceae</taxon>
        <taxon>Didymocarpoideae</taxon>
        <taxon>Trichosporeae</taxon>
        <taxon>Loxocarpinae</taxon>
        <taxon>Dorcoceras</taxon>
    </lineage>
</organism>
<dbReference type="AlphaFoldDB" id="A0A2Z7BF48"/>
<evidence type="ECO:0000313" key="3">
    <source>
        <dbReference type="Proteomes" id="UP000250235"/>
    </source>
</evidence>
<dbReference type="EMBL" id="KV006365">
    <property type="protein sequence ID" value="KZV32735.1"/>
    <property type="molecule type" value="Genomic_DNA"/>
</dbReference>
<evidence type="ECO:0000256" key="1">
    <source>
        <dbReference type="SAM" id="MobiDB-lite"/>
    </source>
</evidence>
<protein>
    <submittedName>
        <fullName evidence="2">Lysosomal Pro-X carboxypeptidase-like</fullName>
    </submittedName>
</protein>
<dbReference type="GO" id="GO:0004180">
    <property type="term" value="F:carboxypeptidase activity"/>
    <property type="evidence" value="ECO:0007669"/>
    <property type="project" value="UniProtKB-KW"/>
</dbReference>
<feature type="compositionally biased region" description="Polar residues" evidence="1">
    <location>
        <begin position="65"/>
        <end position="76"/>
    </location>
</feature>
<proteinExistence type="predicted"/>